<dbReference type="AlphaFoldDB" id="A0A347WIB2"/>
<accession>A0A347WIB2</accession>
<dbReference type="InterPro" id="IPR000683">
    <property type="entry name" value="Gfo/Idh/MocA-like_OxRdtase_N"/>
</dbReference>
<dbReference type="InterPro" id="IPR055170">
    <property type="entry name" value="GFO_IDH_MocA-like_dom"/>
</dbReference>
<proteinExistence type="predicted"/>
<evidence type="ECO:0000313" key="3">
    <source>
        <dbReference type="EMBL" id="AXY24819.1"/>
    </source>
</evidence>
<feature type="domain" description="Gfo/Idh/MocA-like oxidoreductase N-terminal" evidence="1">
    <location>
        <begin position="2"/>
        <end position="117"/>
    </location>
</feature>
<keyword evidence="4" id="KW-1185">Reference proteome</keyword>
<reference evidence="3 4" key="1">
    <citation type="submission" date="2017-09" db="EMBL/GenBank/DDBJ databases">
        <title>Complete genome sequence of Oxytococcus suis strain ZY16052.</title>
        <authorList>
            <person name="Li F."/>
        </authorList>
    </citation>
    <scope>NUCLEOTIDE SEQUENCE [LARGE SCALE GENOMIC DNA]</scope>
    <source>
        <strain evidence="3 4">ZY16052</strain>
    </source>
</reference>
<dbReference type="PANTHER" id="PTHR43054">
    <property type="match status" value="1"/>
</dbReference>
<dbReference type="GO" id="GO:0000166">
    <property type="term" value="F:nucleotide binding"/>
    <property type="evidence" value="ECO:0007669"/>
    <property type="project" value="InterPro"/>
</dbReference>
<name>A0A347WIB2_9LACT</name>
<dbReference type="Pfam" id="PF01408">
    <property type="entry name" value="GFO_IDH_MocA"/>
    <property type="match status" value="1"/>
</dbReference>
<gene>
    <name evidence="3" type="ORF">CL176_01625</name>
</gene>
<dbReference type="Pfam" id="PF22725">
    <property type="entry name" value="GFO_IDH_MocA_C3"/>
    <property type="match status" value="1"/>
</dbReference>
<dbReference type="PANTHER" id="PTHR43054:SF1">
    <property type="entry name" value="SCYLLO-INOSITOL 2-DEHYDROGENASE (NADP(+)) IOLU"/>
    <property type="match status" value="1"/>
</dbReference>
<dbReference type="RefSeq" id="WP_118989743.1">
    <property type="nucleotide sequence ID" value="NZ_CP023434.1"/>
</dbReference>
<organism evidence="3 4">
    <name type="scientific">Suicoccus acidiformans</name>
    <dbReference type="NCBI Taxonomy" id="2036206"/>
    <lineage>
        <taxon>Bacteria</taxon>
        <taxon>Bacillati</taxon>
        <taxon>Bacillota</taxon>
        <taxon>Bacilli</taxon>
        <taxon>Lactobacillales</taxon>
        <taxon>Aerococcaceae</taxon>
        <taxon>Suicoccus</taxon>
    </lineage>
</organism>
<dbReference type="Proteomes" id="UP000263232">
    <property type="component" value="Chromosome"/>
</dbReference>
<dbReference type="EMBL" id="CP023434">
    <property type="protein sequence ID" value="AXY24819.1"/>
    <property type="molecule type" value="Genomic_DNA"/>
</dbReference>
<feature type="domain" description="GFO/IDH/MocA-like oxidoreductase" evidence="2">
    <location>
        <begin position="162"/>
        <end position="233"/>
    </location>
</feature>
<dbReference type="Gene3D" id="3.30.360.10">
    <property type="entry name" value="Dihydrodipicolinate Reductase, domain 2"/>
    <property type="match status" value="1"/>
</dbReference>
<dbReference type="InterPro" id="IPR036291">
    <property type="entry name" value="NAD(P)-bd_dom_sf"/>
</dbReference>
<evidence type="ECO:0000259" key="2">
    <source>
        <dbReference type="Pfam" id="PF22725"/>
    </source>
</evidence>
<dbReference type="SUPFAM" id="SSF55347">
    <property type="entry name" value="Glyceraldehyde-3-phosphate dehydrogenase-like, C-terminal domain"/>
    <property type="match status" value="1"/>
</dbReference>
<evidence type="ECO:0000313" key="4">
    <source>
        <dbReference type="Proteomes" id="UP000263232"/>
    </source>
</evidence>
<evidence type="ECO:0000259" key="1">
    <source>
        <dbReference type="Pfam" id="PF01408"/>
    </source>
</evidence>
<dbReference type="SUPFAM" id="SSF51735">
    <property type="entry name" value="NAD(P)-binding Rossmann-fold domains"/>
    <property type="match status" value="1"/>
</dbReference>
<dbReference type="Gene3D" id="3.40.50.720">
    <property type="entry name" value="NAD(P)-binding Rossmann-like Domain"/>
    <property type="match status" value="1"/>
</dbReference>
<dbReference type="KEGG" id="abae:CL176_01625"/>
<sequence length="341" mass="39375">MLNVGTIGTSMITEQFIEACQLSNLYHVKGIYSRSEANGKDLATIYQADYYTNELNNMLYDPEIDVVYIASPNSLHFEQAMRAIQAGKHCIIEKPMFTSVEEWHEAHEQAKKMGVYIFEAAKHIHNRNYRRLKDLVKHKMEEREQPFLGANFNLGQYSSRYVSYNHAMEKEEKPENIFNLEFAGGSLMDLGVYPIYVAVDLFGLPQTVRYNAMKGPNGVDLLGTIVLTYPDFQVPIFLSKAVHSILPSEIYIDDETIVIYDMTTIAKVDLINRQGDEATIISYRPENQLYDQIVTFYEVLTKPDDLRLQLMYEDWKQLSLSVAQTMELLRKSAKIRFPFEK</sequence>
<dbReference type="OrthoDB" id="9815825at2"/>
<protein>
    <submittedName>
        <fullName evidence="3">NAD-binding oxidoreductase</fullName>
    </submittedName>
</protein>